<dbReference type="EMBL" id="CP023510">
    <property type="protein sequence ID" value="ATF63301.1"/>
    <property type="molecule type" value="Genomic_DNA"/>
</dbReference>
<feature type="transmembrane region" description="Helical" evidence="2">
    <location>
        <begin position="140"/>
        <end position="161"/>
    </location>
</feature>
<keyword evidence="2" id="KW-0812">Transmembrane</keyword>
<reference evidence="4" key="1">
    <citation type="submission" date="2017-09" db="EMBL/GenBank/DDBJ databases">
        <title>FDA dAtabase for Regulatory Grade micrObial Sequences (FDA-ARGOS): Supporting development and validation of Infectious Disease Dx tests.</title>
        <authorList>
            <person name="Minogue T."/>
            <person name="Wolcott M."/>
            <person name="Wasieloski L."/>
            <person name="Aguilar W."/>
            <person name="Moore D."/>
            <person name="Tallon L."/>
            <person name="Sadzewicz L."/>
            <person name="Ott S."/>
            <person name="Zhao X."/>
            <person name="Nagaraj S."/>
            <person name="Vavikolanu K."/>
            <person name="Aluvathingal J."/>
            <person name="Nadendla S."/>
            <person name="Sichtig H."/>
        </authorList>
    </citation>
    <scope>NUCLEOTIDE SEQUENCE [LARGE SCALE GENOMIC DNA]</scope>
    <source>
        <strain evidence="4">FDAARGOS_369</strain>
    </source>
</reference>
<organism evidence="3 4">
    <name type="scientific">Rothia mucilaginosa</name>
    <dbReference type="NCBI Taxonomy" id="43675"/>
    <lineage>
        <taxon>Bacteria</taxon>
        <taxon>Bacillati</taxon>
        <taxon>Actinomycetota</taxon>
        <taxon>Actinomycetes</taxon>
        <taxon>Micrococcales</taxon>
        <taxon>Micrococcaceae</taxon>
        <taxon>Rothia</taxon>
    </lineage>
</organism>
<keyword evidence="2" id="KW-0472">Membrane</keyword>
<proteinExistence type="predicted"/>
<feature type="transmembrane region" description="Helical" evidence="2">
    <location>
        <begin position="116"/>
        <end position="134"/>
    </location>
</feature>
<gene>
    <name evidence="3" type="ORF">CO690_06255</name>
</gene>
<feature type="transmembrane region" description="Helical" evidence="2">
    <location>
        <begin position="213"/>
        <end position="237"/>
    </location>
</feature>
<evidence type="ECO:0000256" key="1">
    <source>
        <dbReference type="SAM" id="MobiDB-lite"/>
    </source>
</evidence>
<sequence>MGATHLNTDAASSAEHPDEDISMQTRFQAPIRHVTPATPEVSVPLNAPPVVTGSHPVISATSTVIIQDGTNPPIVVRTHPTGPLPPFPGQGQLPAFLRTYTADEVKERKQKLKKNLLVRAVILCILTLVEGLIISQYTQPLAICFGFVAALYLVVQMWPLMRPPRDSADASVYSVWAICSLIGFVAVGLVLSPITFLLLMLDWAGVSMGLDPLLILVVLGLVWLSEVGLSLLTIYRFNNLRIAMANRADSPLLPESISATVDPSTSA</sequence>
<protein>
    <submittedName>
        <fullName evidence="3">Organic solvent tolerance protein OstA</fullName>
    </submittedName>
</protein>
<name>A0A291DFJ0_9MICC</name>
<evidence type="ECO:0000313" key="3">
    <source>
        <dbReference type="EMBL" id="ATF63301.1"/>
    </source>
</evidence>
<feature type="compositionally biased region" description="Polar residues" evidence="1">
    <location>
        <begin position="1"/>
        <end position="11"/>
    </location>
</feature>
<evidence type="ECO:0000256" key="2">
    <source>
        <dbReference type="SAM" id="Phobius"/>
    </source>
</evidence>
<evidence type="ECO:0000313" key="4">
    <source>
        <dbReference type="Proteomes" id="UP000218628"/>
    </source>
</evidence>
<feature type="transmembrane region" description="Helical" evidence="2">
    <location>
        <begin position="173"/>
        <end position="201"/>
    </location>
</feature>
<dbReference type="AlphaFoldDB" id="A0A291DFJ0"/>
<feature type="region of interest" description="Disordered" evidence="1">
    <location>
        <begin position="1"/>
        <end position="20"/>
    </location>
</feature>
<accession>A0A291DFJ0</accession>
<keyword evidence="2" id="KW-1133">Transmembrane helix</keyword>
<dbReference type="Proteomes" id="UP000218628">
    <property type="component" value="Chromosome"/>
</dbReference>